<dbReference type="OrthoDB" id="10462646at2759"/>
<evidence type="ECO:0000313" key="2">
    <source>
        <dbReference type="Proteomes" id="UP001152888"/>
    </source>
</evidence>
<organism evidence="1 2">
    <name type="scientific">Acanthoscelides obtectus</name>
    <name type="common">Bean weevil</name>
    <name type="synonym">Bruchus obtectus</name>
    <dbReference type="NCBI Taxonomy" id="200917"/>
    <lineage>
        <taxon>Eukaryota</taxon>
        <taxon>Metazoa</taxon>
        <taxon>Ecdysozoa</taxon>
        <taxon>Arthropoda</taxon>
        <taxon>Hexapoda</taxon>
        <taxon>Insecta</taxon>
        <taxon>Pterygota</taxon>
        <taxon>Neoptera</taxon>
        <taxon>Endopterygota</taxon>
        <taxon>Coleoptera</taxon>
        <taxon>Polyphaga</taxon>
        <taxon>Cucujiformia</taxon>
        <taxon>Chrysomeloidea</taxon>
        <taxon>Chrysomelidae</taxon>
        <taxon>Bruchinae</taxon>
        <taxon>Bruchini</taxon>
        <taxon>Acanthoscelides</taxon>
    </lineage>
</organism>
<sequence>MITTTKLLQKVQKRALRTFQLELSRKMSKNLQWSNKKNHLMMVQVKKMMLDSRLIQKVGHHDILTFVYTILWIRIFLGIL</sequence>
<protein>
    <submittedName>
        <fullName evidence="1">Uncharacterized protein</fullName>
    </submittedName>
</protein>
<dbReference type="AlphaFoldDB" id="A0A9P0PLU8"/>
<comment type="caution">
    <text evidence="1">The sequence shown here is derived from an EMBL/GenBank/DDBJ whole genome shotgun (WGS) entry which is preliminary data.</text>
</comment>
<keyword evidence="2" id="KW-1185">Reference proteome</keyword>
<dbReference type="EMBL" id="CAKOFQ010007057">
    <property type="protein sequence ID" value="CAH1989103.1"/>
    <property type="molecule type" value="Genomic_DNA"/>
</dbReference>
<gene>
    <name evidence="1" type="ORF">ACAOBT_LOCUS18843</name>
</gene>
<dbReference type="Proteomes" id="UP001152888">
    <property type="component" value="Unassembled WGS sequence"/>
</dbReference>
<proteinExistence type="predicted"/>
<evidence type="ECO:0000313" key="1">
    <source>
        <dbReference type="EMBL" id="CAH1989103.1"/>
    </source>
</evidence>
<name>A0A9P0PLU8_ACAOB</name>
<accession>A0A9P0PLU8</accession>
<reference evidence="1" key="1">
    <citation type="submission" date="2022-03" db="EMBL/GenBank/DDBJ databases">
        <authorList>
            <person name="Sayadi A."/>
        </authorList>
    </citation>
    <scope>NUCLEOTIDE SEQUENCE</scope>
</reference>